<reference evidence="1 2" key="1">
    <citation type="journal article" date="2013" name="Appl. Environ. Microbiol.">
        <title>Genome analysis suggests that the soil oligotrophic bacterium Agromonas oligotrophica (Bradyrhizobium oligotrophicum) is a nitrogen-fixing symbiont of Aeschynomene indica.</title>
        <authorList>
            <person name="Okubo T."/>
            <person name="Fukushima S."/>
            <person name="Itakura M."/>
            <person name="Oshima K."/>
            <person name="Longtonglang A."/>
            <person name="Teaumroong N."/>
            <person name="Mitsui H."/>
            <person name="Hattori M."/>
            <person name="Hattori R."/>
            <person name="Hattori T."/>
            <person name="Minamisawa K."/>
        </authorList>
    </citation>
    <scope>NUCLEOTIDE SEQUENCE [LARGE SCALE GENOMIC DNA]</scope>
    <source>
        <strain evidence="1 2">S58</strain>
    </source>
</reference>
<protein>
    <submittedName>
        <fullName evidence="1">Uncharacterized protein</fullName>
    </submittedName>
</protein>
<proteinExistence type="predicted"/>
<dbReference type="PATRIC" id="fig|1245469.3.peg.1678"/>
<dbReference type="EMBL" id="AP012603">
    <property type="protein sequence ID" value="BAM87648.1"/>
    <property type="molecule type" value="Genomic_DNA"/>
</dbReference>
<sequence>MSAPKPKRLLRRNEIYQKLSTYCEAQGYRYEPLIGGKHHYIEVYIGDGRRVRMIFSASASDHRAANNALTVLKRLIRERQASNDNNKV</sequence>
<organism evidence="1 2">
    <name type="scientific">Bradyrhizobium oligotrophicum S58</name>
    <dbReference type="NCBI Taxonomy" id="1245469"/>
    <lineage>
        <taxon>Bacteria</taxon>
        <taxon>Pseudomonadati</taxon>
        <taxon>Pseudomonadota</taxon>
        <taxon>Alphaproteobacteria</taxon>
        <taxon>Hyphomicrobiales</taxon>
        <taxon>Nitrobacteraceae</taxon>
        <taxon>Bradyrhizobium</taxon>
    </lineage>
</organism>
<dbReference type="RefSeq" id="WP_015664777.1">
    <property type="nucleotide sequence ID" value="NC_020453.1"/>
</dbReference>
<evidence type="ECO:0000313" key="1">
    <source>
        <dbReference type="EMBL" id="BAM87648.1"/>
    </source>
</evidence>
<dbReference type="KEGG" id="aol:S58_16400"/>
<accession>M4Z2X6</accession>
<gene>
    <name evidence="1" type="ORF">S58_16400</name>
</gene>
<name>M4Z2X6_9BRAD</name>
<dbReference type="Proteomes" id="UP000011841">
    <property type="component" value="Chromosome"/>
</dbReference>
<dbReference type="STRING" id="1245469.S58_16400"/>
<evidence type="ECO:0000313" key="2">
    <source>
        <dbReference type="Proteomes" id="UP000011841"/>
    </source>
</evidence>
<dbReference type="OrthoDB" id="8240223at2"/>
<dbReference type="AlphaFoldDB" id="M4Z2X6"/>
<dbReference type="HOGENOM" id="CLU_2463020_0_0_5"/>
<dbReference type="eggNOG" id="ENOG50317YK">
    <property type="taxonomic scope" value="Bacteria"/>
</dbReference>
<dbReference type="GeneID" id="301815577"/>
<keyword evidence="2" id="KW-1185">Reference proteome</keyword>